<evidence type="ECO:0000313" key="2">
    <source>
        <dbReference type="Proteomes" id="UP000249134"/>
    </source>
</evidence>
<dbReference type="EMBL" id="LS483476">
    <property type="protein sequence ID" value="SQI53053.1"/>
    <property type="molecule type" value="Genomic_DNA"/>
</dbReference>
<dbReference type="InterPro" id="IPR006439">
    <property type="entry name" value="HAD-SF_hydro_IA"/>
</dbReference>
<dbReference type="SFLD" id="SFLDG01129">
    <property type="entry name" value="C1.5:_HAD__Beta-PGM__Phosphata"/>
    <property type="match status" value="1"/>
</dbReference>
<reference evidence="1 2" key="1">
    <citation type="submission" date="2018-06" db="EMBL/GenBank/DDBJ databases">
        <authorList>
            <consortium name="Pathogen Informatics"/>
            <person name="Doyle S."/>
        </authorList>
    </citation>
    <scope>NUCLEOTIDE SEQUENCE [LARGE SCALE GENOMIC DNA]</scope>
    <source>
        <strain evidence="1 2">NCTC4824</strain>
    </source>
</reference>
<name>A0A2X4VPY7_LEDLE</name>
<dbReference type="GO" id="GO:0016787">
    <property type="term" value="F:hydrolase activity"/>
    <property type="evidence" value="ECO:0007669"/>
    <property type="project" value="UniProtKB-KW"/>
</dbReference>
<dbReference type="SFLD" id="SFLDG01135">
    <property type="entry name" value="C1.5.6:_HAD__Beta-PGM__Phospha"/>
    <property type="match status" value="1"/>
</dbReference>
<dbReference type="SFLD" id="SFLDS00003">
    <property type="entry name" value="Haloacid_Dehalogenase"/>
    <property type="match status" value="1"/>
</dbReference>
<dbReference type="InterPro" id="IPR041492">
    <property type="entry name" value="HAD_2"/>
</dbReference>
<dbReference type="SUPFAM" id="SSF56784">
    <property type="entry name" value="HAD-like"/>
    <property type="match status" value="1"/>
</dbReference>
<dbReference type="STRING" id="1348624.GCA_001591545_02577"/>
<protein>
    <submittedName>
        <fullName evidence="1">HAD superfamily hydrolase</fullName>
        <ecNumber evidence="1">3.1.3.-</ecNumber>
    </submittedName>
</protein>
<organism evidence="1 2">
    <name type="scientific">Lederbergia lenta</name>
    <name type="common">Bacillus lentus</name>
    <dbReference type="NCBI Taxonomy" id="1467"/>
    <lineage>
        <taxon>Bacteria</taxon>
        <taxon>Bacillati</taxon>
        <taxon>Bacillota</taxon>
        <taxon>Bacilli</taxon>
        <taxon>Bacillales</taxon>
        <taxon>Bacillaceae</taxon>
        <taxon>Lederbergia</taxon>
    </lineage>
</organism>
<keyword evidence="2" id="KW-1185">Reference proteome</keyword>
<dbReference type="NCBIfam" id="TIGR01509">
    <property type="entry name" value="HAD-SF-IA-v3"/>
    <property type="match status" value="1"/>
</dbReference>
<dbReference type="InterPro" id="IPR023198">
    <property type="entry name" value="PGP-like_dom2"/>
</dbReference>
<dbReference type="EC" id="3.1.3.-" evidence="1"/>
<dbReference type="KEGG" id="blen:NCTC4824_00635"/>
<proteinExistence type="predicted"/>
<dbReference type="Gene3D" id="3.40.50.1000">
    <property type="entry name" value="HAD superfamily/HAD-like"/>
    <property type="match status" value="1"/>
</dbReference>
<dbReference type="PANTHER" id="PTHR18901">
    <property type="entry name" value="2-DEOXYGLUCOSE-6-PHOSPHATE PHOSPHATASE 2"/>
    <property type="match status" value="1"/>
</dbReference>
<dbReference type="Pfam" id="PF13419">
    <property type="entry name" value="HAD_2"/>
    <property type="match status" value="1"/>
</dbReference>
<dbReference type="InterPro" id="IPR036412">
    <property type="entry name" value="HAD-like_sf"/>
</dbReference>
<accession>A0A2X4VPY7</accession>
<sequence length="218" mass="24620">MIKAVIFDFDGLILDTETAWYDSYKEVLKKQFEFDLPLEEFVKCVGSNDTWLFEYLEKEIAEHLDADNIRSSAGILHTEFVKEAKAREGVVEYLADAREAGLTIALATSSTREWVTTHLTNLNLISYFDHLITKDDVDRVKPAPDLFLKTIEVLGIEPHEAVVFEDSLNGLIAALEAKIPTVVIPNPVTESLPFENYHLKLSSMADMSLQDIIESLNK</sequence>
<evidence type="ECO:0000313" key="1">
    <source>
        <dbReference type="EMBL" id="SQI53053.1"/>
    </source>
</evidence>
<keyword evidence="1" id="KW-0378">Hydrolase</keyword>
<dbReference type="PANTHER" id="PTHR18901:SF38">
    <property type="entry name" value="PSEUDOURIDINE-5'-PHOSPHATASE"/>
    <property type="match status" value="1"/>
</dbReference>
<dbReference type="CDD" id="cd16423">
    <property type="entry name" value="HAD_BPGM-like"/>
    <property type="match status" value="1"/>
</dbReference>
<dbReference type="Proteomes" id="UP000249134">
    <property type="component" value="Chromosome 1"/>
</dbReference>
<gene>
    <name evidence="1" type="primary">yniC</name>
    <name evidence="1" type="ORF">NCTC4824_00635</name>
</gene>
<dbReference type="Gene3D" id="1.10.150.240">
    <property type="entry name" value="Putative phosphatase, domain 2"/>
    <property type="match status" value="1"/>
</dbReference>
<dbReference type="PRINTS" id="PR00413">
    <property type="entry name" value="HADHALOGNASE"/>
</dbReference>
<dbReference type="AlphaFoldDB" id="A0A2X4VPY7"/>
<dbReference type="InterPro" id="IPR023214">
    <property type="entry name" value="HAD_sf"/>
</dbReference>